<reference evidence="1 2" key="1">
    <citation type="submission" date="2015-01" db="EMBL/GenBank/DDBJ databases">
        <title>Evolution of Trichinella species and genotypes.</title>
        <authorList>
            <person name="Korhonen P.K."/>
            <person name="Edoardo P."/>
            <person name="Giuseppe L.R."/>
            <person name="Gasser R.B."/>
        </authorList>
    </citation>
    <scope>NUCLEOTIDE SEQUENCE [LARGE SCALE GENOMIC DNA]</scope>
    <source>
        <strain evidence="1">ISS1980</strain>
    </source>
</reference>
<dbReference type="AlphaFoldDB" id="A0A0V1M9R8"/>
<name>A0A0V1M9R8_9BILA</name>
<evidence type="ECO:0000313" key="1">
    <source>
        <dbReference type="EMBL" id="KRZ68396.1"/>
    </source>
</evidence>
<keyword evidence="2" id="KW-1185">Reference proteome</keyword>
<proteinExistence type="predicted"/>
<dbReference type="EMBL" id="JYDO01000166">
    <property type="protein sequence ID" value="KRZ68396.1"/>
    <property type="molecule type" value="Genomic_DNA"/>
</dbReference>
<dbReference type="Proteomes" id="UP000054843">
    <property type="component" value="Unassembled WGS sequence"/>
</dbReference>
<gene>
    <name evidence="1" type="ORF">T10_10277</name>
</gene>
<evidence type="ECO:0000313" key="2">
    <source>
        <dbReference type="Proteomes" id="UP000054843"/>
    </source>
</evidence>
<organism evidence="1 2">
    <name type="scientific">Trichinella papuae</name>
    <dbReference type="NCBI Taxonomy" id="268474"/>
    <lineage>
        <taxon>Eukaryota</taxon>
        <taxon>Metazoa</taxon>
        <taxon>Ecdysozoa</taxon>
        <taxon>Nematoda</taxon>
        <taxon>Enoplea</taxon>
        <taxon>Dorylaimia</taxon>
        <taxon>Trichinellida</taxon>
        <taxon>Trichinellidae</taxon>
        <taxon>Trichinella</taxon>
    </lineage>
</organism>
<comment type="caution">
    <text evidence="1">The sequence shown here is derived from an EMBL/GenBank/DDBJ whole genome shotgun (WGS) entry which is preliminary data.</text>
</comment>
<sequence length="87" mass="9977">MYSKRVNCYPSSTVPRKDLPKYRQVFKKLHSNVKEQCFQLDSTSFVCDFEIALISAVRGSFCNTRVEYKVAFSTFAKLYFGRSAGLA</sequence>
<protein>
    <submittedName>
        <fullName evidence="1">Uncharacterized protein</fullName>
    </submittedName>
</protein>
<accession>A0A0V1M9R8</accession>